<dbReference type="Proteomes" id="UP000291422">
    <property type="component" value="Unassembled WGS sequence"/>
</dbReference>
<comment type="caution">
    <text evidence="1">The sequence shown here is derived from an EMBL/GenBank/DDBJ whole genome shotgun (WGS) entry which is preliminary data.</text>
</comment>
<sequence length="315" mass="30965">MGCNSYCGSTNAYCAATICQKGFGSCNGASSSSATGSTLTSVVVPPRSSSAVVGTSSCSAVTVTASQSAITVSGGITTVTLPGDKVTTTITIPGEGEVTTVTVPGEKTTVTLPPSTSTLTVPGAGEVTTVTVPGDLATTTETAPASTVTVTATATPTAGAGSCSPSANAVVNGDFETSLPGTWSVLTAGDATLDRVTGSGSSTTFRSRIASTNSNLPQRLIQAITVCPGTLYKVSFQARRSTTAGMVSAVAYINDVAQAGGAITTSSFTSVAAVGSGIFSTTASSVILRIEFTYSGGTGSAKEIQVDNVAITPVS</sequence>
<dbReference type="EMBL" id="PDXD01000020">
    <property type="protein sequence ID" value="RYN73610.1"/>
    <property type="molecule type" value="Genomic_DNA"/>
</dbReference>
<dbReference type="AlphaFoldDB" id="A0A4Q4NBP7"/>
<organism evidence="1 2">
    <name type="scientific">Alternaria alternata</name>
    <name type="common">Alternaria rot fungus</name>
    <name type="synonym">Torula alternata</name>
    <dbReference type="NCBI Taxonomy" id="5599"/>
    <lineage>
        <taxon>Eukaryota</taxon>
        <taxon>Fungi</taxon>
        <taxon>Dikarya</taxon>
        <taxon>Ascomycota</taxon>
        <taxon>Pezizomycotina</taxon>
        <taxon>Dothideomycetes</taxon>
        <taxon>Pleosporomycetidae</taxon>
        <taxon>Pleosporales</taxon>
        <taxon>Pleosporineae</taxon>
        <taxon>Pleosporaceae</taxon>
        <taxon>Alternaria</taxon>
        <taxon>Alternaria sect. Alternaria</taxon>
        <taxon>Alternaria alternata complex</taxon>
    </lineage>
</organism>
<reference evidence="2" key="1">
    <citation type="journal article" date="2019" name="bioRxiv">
        <title>Genomics, evolutionary history and diagnostics of the Alternaria alternata species group including apple and Asian pear pathotypes.</title>
        <authorList>
            <person name="Armitage A.D."/>
            <person name="Cockerton H.M."/>
            <person name="Sreenivasaprasad S."/>
            <person name="Woodhall J.W."/>
            <person name="Lane C.R."/>
            <person name="Harrison R.J."/>
            <person name="Clarkson J.P."/>
        </authorList>
    </citation>
    <scope>NUCLEOTIDE SEQUENCE [LARGE SCALE GENOMIC DNA]</scope>
    <source>
        <strain evidence="2">FERA 1177</strain>
    </source>
</reference>
<proteinExistence type="predicted"/>
<accession>A0A4Q4NBP7</accession>
<evidence type="ECO:0000313" key="2">
    <source>
        <dbReference type="Proteomes" id="UP000291422"/>
    </source>
</evidence>
<dbReference type="Gene3D" id="2.60.120.260">
    <property type="entry name" value="Galactose-binding domain-like"/>
    <property type="match status" value="1"/>
</dbReference>
<name>A0A4Q4NBP7_ALTAL</name>
<dbReference type="SUPFAM" id="SSF49785">
    <property type="entry name" value="Galactose-binding domain-like"/>
    <property type="match status" value="1"/>
</dbReference>
<protein>
    <submittedName>
        <fullName evidence="1">Uncharacterized protein</fullName>
    </submittedName>
</protein>
<evidence type="ECO:0000313" key="1">
    <source>
        <dbReference type="EMBL" id="RYN73610.1"/>
    </source>
</evidence>
<dbReference type="InterPro" id="IPR008979">
    <property type="entry name" value="Galactose-bd-like_sf"/>
</dbReference>
<gene>
    <name evidence="1" type="ORF">AA0117_g7495</name>
</gene>